<proteinExistence type="predicted"/>
<evidence type="ECO:0000313" key="2">
    <source>
        <dbReference type="Proteomes" id="UP000682733"/>
    </source>
</evidence>
<dbReference type="Proteomes" id="UP000682733">
    <property type="component" value="Unassembled WGS sequence"/>
</dbReference>
<accession>A0A8S2TXW5</accession>
<name>A0A8S2TXW5_9BILA</name>
<evidence type="ECO:0000313" key="1">
    <source>
        <dbReference type="EMBL" id="CAF4305516.1"/>
    </source>
</evidence>
<sequence length="213" mass="23961">MSSNDENYCPGYATSCSESDVLISYALPSVVGDSNSISKSKRKDHARKLHGRKRKRCFQRRLYCSVSSFTCRQRTSLPDPTPQSSRSLLKISPTFQNAQTLQTEENQTQLFDIRYLTKQLRDVHLCPNGRLAFLANTQTSFRLFHPNAVRCSKCKKQTIITNFPPNGLIENSIQVPNQQLYLASAVTGIGYDSLSLIMSSLSLSITSKQKFLP</sequence>
<comment type="caution">
    <text evidence="1">The sequence shown here is derived from an EMBL/GenBank/DDBJ whole genome shotgun (WGS) entry which is preliminary data.</text>
</comment>
<dbReference type="EMBL" id="CAJOBA010058105">
    <property type="protein sequence ID" value="CAF4305516.1"/>
    <property type="molecule type" value="Genomic_DNA"/>
</dbReference>
<organism evidence="1 2">
    <name type="scientific">Didymodactylos carnosus</name>
    <dbReference type="NCBI Taxonomy" id="1234261"/>
    <lineage>
        <taxon>Eukaryota</taxon>
        <taxon>Metazoa</taxon>
        <taxon>Spiralia</taxon>
        <taxon>Gnathifera</taxon>
        <taxon>Rotifera</taxon>
        <taxon>Eurotatoria</taxon>
        <taxon>Bdelloidea</taxon>
        <taxon>Philodinida</taxon>
        <taxon>Philodinidae</taxon>
        <taxon>Didymodactylos</taxon>
    </lineage>
</organism>
<protein>
    <submittedName>
        <fullName evidence="1">Uncharacterized protein</fullName>
    </submittedName>
</protein>
<reference evidence="1" key="1">
    <citation type="submission" date="2021-02" db="EMBL/GenBank/DDBJ databases">
        <authorList>
            <person name="Nowell W R."/>
        </authorList>
    </citation>
    <scope>NUCLEOTIDE SEQUENCE</scope>
</reference>
<gene>
    <name evidence="1" type="ORF">TMI583_LOCUS38783</name>
</gene>
<dbReference type="AlphaFoldDB" id="A0A8S2TXW5"/>